<dbReference type="AlphaFoldDB" id="A0AAV2YI20"/>
<feature type="transmembrane region" description="Helical" evidence="1">
    <location>
        <begin position="108"/>
        <end position="129"/>
    </location>
</feature>
<keyword evidence="1" id="KW-0472">Membrane</keyword>
<dbReference type="EMBL" id="DAKRPA010000241">
    <property type="protein sequence ID" value="DAZ94625.1"/>
    <property type="molecule type" value="Genomic_DNA"/>
</dbReference>
<feature type="transmembrane region" description="Helical" evidence="1">
    <location>
        <begin position="141"/>
        <end position="165"/>
    </location>
</feature>
<feature type="transmembrane region" description="Helical" evidence="1">
    <location>
        <begin position="236"/>
        <end position="257"/>
    </location>
</feature>
<accession>A0AAV2YI20</accession>
<name>A0AAV2YI20_9STRA</name>
<sequence>PSDPGDRALDQRVIGSSPPAVCPSSEMSCWVRACDKLIHAWEATQVELHGQYSLRRLQEFQAYRSNASWFRVVAVVLLTPLPVLTLILLTDAIPLQSPREGLVSSHTFWVRVWITAFIMCAALLEQVRASIPTLPIKSHHAAALTLCNCAVGTTFAFAMACVVGYPVPLTIPAIAIPWAISFTANLWWFLHRHFRDHPEDMNAFRQLIPVVLVQTVQSAVYPAYRFIFVHLSPNEQIAFAALLPIIKIAAKNAFAYVMRGKDDLKPEAVILNVEVFSALLMVGCMQGATTIYSSLVLMSADFIHSCLSLRDLHTMLKNVPDGAKRGQSLVGGAFWLDQAIFLCNGDPSLADNKGVSDRSQLRKSRKSRWHRQFRTQVQPSDTVGEPICRPQCAQTNHQNCAVEAGKSWLIGAQVITSVPTEISASSPPIESSFAEVAGLATTQKKLFVVQTLRILYLLEFVLLVEFTETIVPVIYSLFVLMVLRLPNREHYSHFIAPNDDVVFHQLRNVFSYSALEWGSLVILQLMLRRYVRLSPIQLLAFVLEKQAKLVQSHMMVWFFFTISMMLDHFGTCLLVNENTPVLVNSFGAGTDFSFQFKWLSEPHST</sequence>
<protein>
    <submittedName>
        <fullName evidence="2">Uncharacterized protein</fullName>
    </submittedName>
</protein>
<proteinExistence type="predicted"/>
<gene>
    <name evidence="2" type="ORF">N0F65_010564</name>
</gene>
<evidence type="ECO:0000313" key="3">
    <source>
        <dbReference type="Proteomes" id="UP001146120"/>
    </source>
</evidence>
<evidence type="ECO:0000256" key="1">
    <source>
        <dbReference type="SAM" id="Phobius"/>
    </source>
</evidence>
<feature type="transmembrane region" description="Helical" evidence="1">
    <location>
        <begin position="269"/>
        <end position="285"/>
    </location>
</feature>
<reference evidence="2" key="2">
    <citation type="journal article" date="2023" name="Microbiol Resour">
        <title>Decontamination and Annotation of the Draft Genome Sequence of the Oomycete Lagenidium giganteum ARSEF 373.</title>
        <authorList>
            <person name="Morgan W.R."/>
            <person name="Tartar A."/>
        </authorList>
    </citation>
    <scope>NUCLEOTIDE SEQUENCE</scope>
    <source>
        <strain evidence="2">ARSEF 373</strain>
    </source>
</reference>
<dbReference type="Proteomes" id="UP001146120">
    <property type="component" value="Unassembled WGS sequence"/>
</dbReference>
<feature type="transmembrane region" description="Helical" evidence="1">
    <location>
        <begin position="171"/>
        <end position="190"/>
    </location>
</feature>
<evidence type="ECO:0000313" key="2">
    <source>
        <dbReference type="EMBL" id="DAZ94625.1"/>
    </source>
</evidence>
<keyword evidence="3" id="KW-1185">Reference proteome</keyword>
<feature type="non-terminal residue" evidence="2">
    <location>
        <position position="1"/>
    </location>
</feature>
<keyword evidence="1" id="KW-1133">Transmembrane helix</keyword>
<reference evidence="2" key="1">
    <citation type="submission" date="2022-11" db="EMBL/GenBank/DDBJ databases">
        <authorList>
            <person name="Morgan W.R."/>
            <person name="Tartar A."/>
        </authorList>
    </citation>
    <scope>NUCLEOTIDE SEQUENCE</scope>
    <source>
        <strain evidence="2">ARSEF 373</strain>
    </source>
</reference>
<feature type="transmembrane region" description="Helical" evidence="1">
    <location>
        <begin position="69"/>
        <end position="88"/>
    </location>
</feature>
<comment type="caution">
    <text evidence="2">The sequence shown here is derived from an EMBL/GenBank/DDBJ whole genome shotgun (WGS) entry which is preliminary data.</text>
</comment>
<keyword evidence="1" id="KW-0812">Transmembrane</keyword>
<feature type="transmembrane region" description="Helical" evidence="1">
    <location>
        <begin position="202"/>
        <end position="224"/>
    </location>
</feature>
<organism evidence="2 3">
    <name type="scientific">Lagenidium giganteum</name>
    <dbReference type="NCBI Taxonomy" id="4803"/>
    <lineage>
        <taxon>Eukaryota</taxon>
        <taxon>Sar</taxon>
        <taxon>Stramenopiles</taxon>
        <taxon>Oomycota</taxon>
        <taxon>Peronosporomycetes</taxon>
        <taxon>Pythiales</taxon>
        <taxon>Pythiaceae</taxon>
    </lineage>
</organism>